<organism evidence="1 2">
    <name type="scientific">Panagrolaimus sp. PS1159</name>
    <dbReference type="NCBI Taxonomy" id="55785"/>
    <lineage>
        <taxon>Eukaryota</taxon>
        <taxon>Metazoa</taxon>
        <taxon>Ecdysozoa</taxon>
        <taxon>Nematoda</taxon>
        <taxon>Chromadorea</taxon>
        <taxon>Rhabditida</taxon>
        <taxon>Tylenchina</taxon>
        <taxon>Panagrolaimomorpha</taxon>
        <taxon>Panagrolaimoidea</taxon>
        <taxon>Panagrolaimidae</taxon>
        <taxon>Panagrolaimus</taxon>
    </lineage>
</organism>
<name>A0AC35GKC4_9BILA</name>
<proteinExistence type="predicted"/>
<accession>A0AC35GKC4</accession>
<sequence length="178" mass="21305">QHKDVPVWESIWRLDNNTVFSYGPWADKQRTILWSFFFPSDYGTAPITEMPKKGQRRIYLQHDVRISLLKDAALDIWFMRTEELNSIHTGIKQGSSFEFNIPYITKEHGFTSNVKGCLLCIDSTTSLPLRNFITCETLRFNLTFHYPRTYNHHQKWDVSLEFHKITMWIVWDHKRFFV</sequence>
<dbReference type="Proteomes" id="UP000887580">
    <property type="component" value="Unplaced"/>
</dbReference>
<reference evidence="2" key="1">
    <citation type="submission" date="2022-11" db="UniProtKB">
        <authorList>
            <consortium name="WormBaseParasite"/>
        </authorList>
    </citation>
    <scope>IDENTIFICATION</scope>
</reference>
<evidence type="ECO:0000313" key="1">
    <source>
        <dbReference type="Proteomes" id="UP000887580"/>
    </source>
</evidence>
<dbReference type="WBParaSite" id="PS1159_v2.g5776.t1">
    <property type="protein sequence ID" value="PS1159_v2.g5776.t1"/>
    <property type="gene ID" value="PS1159_v2.g5776"/>
</dbReference>
<protein>
    <submittedName>
        <fullName evidence="2">Bridge-like lipid transfer protein family member 1 N-terminal domain-containing protein</fullName>
    </submittedName>
</protein>
<evidence type="ECO:0000313" key="2">
    <source>
        <dbReference type="WBParaSite" id="PS1159_v2.g5776.t1"/>
    </source>
</evidence>